<evidence type="ECO:0008006" key="3">
    <source>
        <dbReference type="Google" id="ProtNLM"/>
    </source>
</evidence>
<name>A0A967AF10_9FLAO</name>
<comment type="caution">
    <text evidence="1">The sequence shown here is derived from an EMBL/GenBank/DDBJ whole genome shotgun (WGS) entry which is preliminary data.</text>
</comment>
<dbReference type="EMBL" id="JAANAS010000116">
    <property type="protein sequence ID" value="NGZ90896.1"/>
    <property type="molecule type" value="Genomic_DNA"/>
</dbReference>
<reference evidence="1" key="1">
    <citation type="submission" date="2020-03" db="EMBL/GenBank/DDBJ databases">
        <title>Psychroflexus Maritimus sp. nov., isolate from marine sediment.</title>
        <authorList>
            <person name="Zhong Y.-L."/>
        </authorList>
    </citation>
    <scope>NUCLEOTIDE SEQUENCE</scope>
    <source>
        <strain evidence="1">C1</strain>
    </source>
</reference>
<keyword evidence="2" id="KW-1185">Reference proteome</keyword>
<protein>
    <recommendedName>
        <fullName evidence="3">Short chain amide porin</fullName>
    </recommendedName>
</protein>
<dbReference type="Proteomes" id="UP000643701">
    <property type="component" value="Unassembled WGS sequence"/>
</dbReference>
<accession>A0A967AF10</accession>
<organism evidence="1 2">
    <name type="scientific">Psychroflexus maritimus</name>
    <dbReference type="NCBI Taxonomy" id="2714865"/>
    <lineage>
        <taxon>Bacteria</taxon>
        <taxon>Pseudomonadati</taxon>
        <taxon>Bacteroidota</taxon>
        <taxon>Flavobacteriia</taxon>
        <taxon>Flavobacteriales</taxon>
        <taxon>Flavobacteriaceae</taxon>
        <taxon>Psychroflexus</taxon>
    </lineage>
</organism>
<proteinExistence type="predicted"/>
<gene>
    <name evidence="1" type="ORF">G7034_11615</name>
</gene>
<evidence type="ECO:0000313" key="2">
    <source>
        <dbReference type="Proteomes" id="UP000643701"/>
    </source>
</evidence>
<dbReference type="AlphaFoldDB" id="A0A967AF10"/>
<dbReference type="RefSeq" id="WP_166401123.1">
    <property type="nucleotide sequence ID" value="NZ_JAANAS010000116.1"/>
</dbReference>
<sequence length="411" mass="45803">MNTKITILIIFLFGGIISSFGQGSPYYKGGFKIKFDDKDEKYVRIITWAQVQANYDDSRTPSDTDPDPSDLSFQLRRARVLVYGQIVKDFLVLTHIGVNSLNSNNMHPVGGEGTPQVFMHDAWAQYNVAENHVLGAGLHYWNGLSRLSSQGTLNLMTMDNDRASWSNLGLSDQFARHVGVFAKGNFGRLQYNVAINESISNTLDNTSLNSESAVYQGRNLLGSANAGKNYTGYFAYNLLNMESNFLPYKVGSYLGTQELLNIGAGFFHHPDGAVILDNQGELQGENVNLFALDVFYDVPLGENGSSLTAYTKYQYNDYGTNYQFGPYASGNMFYGHAGYLLPGKFENTRFQPYASFNLTTIDAMDDDRTILGIGGNAYLNGHNSKLTLEYQRENFNGQTFNRVSLQAMIYL</sequence>
<evidence type="ECO:0000313" key="1">
    <source>
        <dbReference type="EMBL" id="NGZ90896.1"/>
    </source>
</evidence>